<dbReference type="GO" id="GO:0031380">
    <property type="term" value="C:nuclear RNA-directed RNA polymerase complex"/>
    <property type="evidence" value="ECO:0007669"/>
    <property type="project" value="TreeGrafter"/>
</dbReference>
<dbReference type="EC" id="2.7.7.48" evidence="1"/>
<proteinExistence type="inferred from homology"/>
<evidence type="ECO:0000259" key="2">
    <source>
        <dbReference type="Pfam" id="PF05183"/>
    </source>
</evidence>
<dbReference type="AlphaFoldDB" id="A0A4R0RD05"/>
<keyword evidence="4" id="KW-1185">Reference proteome</keyword>
<protein>
    <recommendedName>
        <fullName evidence="1">RNA-dependent RNA polymerase</fullName>
        <ecNumber evidence="1">2.7.7.48</ecNumber>
    </recommendedName>
</protein>
<reference evidence="3 4" key="1">
    <citation type="submission" date="2018-11" db="EMBL/GenBank/DDBJ databases">
        <title>Genome assembly of Steccherinum ochraceum LE-BIN_3174, the white-rot fungus of the Steccherinaceae family (The Residual Polyporoid clade, Polyporales, Basidiomycota).</title>
        <authorList>
            <person name="Fedorova T.V."/>
            <person name="Glazunova O.A."/>
            <person name="Landesman E.O."/>
            <person name="Moiseenko K.V."/>
            <person name="Psurtseva N.V."/>
            <person name="Savinova O.S."/>
            <person name="Shakhova N.V."/>
            <person name="Tyazhelova T.V."/>
            <person name="Vasina D.V."/>
        </authorList>
    </citation>
    <scope>NUCLEOTIDE SEQUENCE [LARGE SCALE GENOMIC DNA]</scope>
    <source>
        <strain evidence="3 4">LE-BIN_3174</strain>
    </source>
</reference>
<gene>
    <name evidence="3" type="ORF">EIP91_003452</name>
</gene>
<keyword evidence="1" id="KW-0808">Transferase</keyword>
<dbReference type="PANTHER" id="PTHR23079:SF55">
    <property type="entry name" value="RNA-DIRECTED RNA POLYMERASE"/>
    <property type="match status" value="1"/>
</dbReference>
<evidence type="ECO:0000313" key="3">
    <source>
        <dbReference type="EMBL" id="TCD64916.1"/>
    </source>
</evidence>
<sequence length="1219" mass="137354">MELDLTSVDHSASLWDVKRAVGAVLHSNVFYNPDDPKSQRINFDVKLNEGITATRNNGTGKLILPSPLIGNKFLRIIRDHGTAIAVNGRKIFFARTGKPADRQLITRLAITPYVAPELEEALSDKMARLDYLIPLEKIQIGVFFRESSGPRAVSSRCLFSNEYELRPGGPGPGVRYLKIDYSRKIFRVQLQAQIGEINSSVSSSSYGYLQRFRGSPATVLLLAGDDYQDNRKFRDRIRSFDRAHDLVAPYAHHLRITLQGEEDTATFARLCTIAGLASPIHTVVEAEARKLYIPQTMRQLNMWLNSLPFPVAFQNEACIRNGLLTTKELQELRTEIERLHQEEPLHAADILRHFVEILLREHRSSSLGTLREYRRERTLLNHLRAARERKASFLDKRQNAGTFLCHHVTVTPTRFIPEGPYAIQSNRVIRKYSDYRTNFIRVDFKDEDRVQYRSTPDVSIYLPIVTPVSLTYVHVLSKVDDKSLRSLLDERVGRILKEGLDIAARHFEFLAYSNSALHSHAVWFVHPFTDKTGQYVDAQHIRTGLGDFSKVIHNPSLYAARIAQAFSATDPSVSIKQEQWEEVQDLGEKPYLFTDGCGTISPDLASLIWDALCKDRGEHHKRKTLPSAYQIRFLGIVVDPELKSIKMRLRPSMRKFEVPQGEEDAEIEIAKAFERAGEAHLNRSLIMILEDRGVQKASFMRLQNDAISDIHTASDTLEQAGQFLRGHALGMSFNLYYIMEGLRAMGMGIQDEDGIKYALADAFFDRLITVSKSTVLRDLKYKARIPIKDSYHLLGVADEGPAYEREGKPNVYMLKAGEIFGPVTISRSPTVHPGDIQRVRAIGEPPKGKLCSFRDLKNVVVLPSVGTRSLASCLGGGDLDGDEYQIIQEKSLLPSEHVEPAKYDEPEGERPTQDRFSTIDDICDFVVEYILSDVVGLLADRHLVVADQSKFGTLDSRCIELAKLCSQATDYPKRGIPVNMSDAPRRLWPSIEPDWKQVGDSNTVYYKSCRALGPLYHDVPLGEKLQPLAIPAATDLSDSISEALKPYISKHLGLGDWANRDGDVLEMGSLFRGYTNELSSTCLAHSLSESPDSRLSEEEVVIGTILAHDAQARRRSDLTYRMRLHSGMLVRSVKMKLYQGQHSDQPLDQGAARYGLSLAWRAWEFGMRNREKFGANSFALIALGSILELLELFGDFEVKRPHEKVGSDRGSNGFEMELV</sequence>
<organism evidence="3 4">
    <name type="scientific">Steccherinum ochraceum</name>
    <dbReference type="NCBI Taxonomy" id="92696"/>
    <lineage>
        <taxon>Eukaryota</taxon>
        <taxon>Fungi</taxon>
        <taxon>Dikarya</taxon>
        <taxon>Basidiomycota</taxon>
        <taxon>Agaricomycotina</taxon>
        <taxon>Agaricomycetes</taxon>
        <taxon>Polyporales</taxon>
        <taxon>Steccherinaceae</taxon>
        <taxon>Steccherinum</taxon>
    </lineage>
</organism>
<keyword evidence="1" id="KW-0696">RNA-directed RNA polymerase</keyword>
<evidence type="ECO:0000256" key="1">
    <source>
        <dbReference type="RuleBase" id="RU363098"/>
    </source>
</evidence>
<keyword evidence="1" id="KW-0548">Nucleotidyltransferase</keyword>
<dbReference type="Proteomes" id="UP000292702">
    <property type="component" value="Unassembled WGS sequence"/>
</dbReference>
<dbReference type="InterPro" id="IPR007855">
    <property type="entry name" value="RDRP"/>
</dbReference>
<keyword evidence="1" id="KW-0694">RNA-binding</keyword>
<feature type="domain" description="RDRP core" evidence="2">
    <location>
        <begin position="410"/>
        <end position="1019"/>
    </location>
</feature>
<accession>A0A4R0RD05</accession>
<dbReference type="EMBL" id="RWJN01000208">
    <property type="protein sequence ID" value="TCD64916.1"/>
    <property type="molecule type" value="Genomic_DNA"/>
</dbReference>
<dbReference type="GO" id="GO:0003723">
    <property type="term" value="F:RNA binding"/>
    <property type="evidence" value="ECO:0007669"/>
    <property type="project" value="UniProtKB-KW"/>
</dbReference>
<evidence type="ECO:0000313" key="4">
    <source>
        <dbReference type="Proteomes" id="UP000292702"/>
    </source>
</evidence>
<name>A0A4R0RD05_9APHY</name>
<dbReference type="STRING" id="92696.A0A4R0RD05"/>
<dbReference type="Pfam" id="PF05183">
    <property type="entry name" value="RdRP"/>
    <property type="match status" value="1"/>
</dbReference>
<dbReference type="GO" id="GO:0030422">
    <property type="term" value="P:siRNA processing"/>
    <property type="evidence" value="ECO:0007669"/>
    <property type="project" value="TreeGrafter"/>
</dbReference>
<dbReference type="InterPro" id="IPR057596">
    <property type="entry name" value="RDRP_core"/>
</dbReference>
<comment type="similarity">
    <text evidence="1">Belongs to the RdRP family.</text>
</comment>
<comment type="caution">
    <text evidence="3">The sequence shown here is derived from an EMBL/GenBank/DDBJ whole genome shotgun (WGS) entry which is preliminary data.</text>
</comment>
<dbReference type="OrthoDB" id="6513042at2759"/>
<comment type="catalytic activity">
    <reaction evidence="1">
        <text>RNA(n) + a ribonucleoside 5'-triphosphate = RNA(n+1) + diphosphate</text>
        <dbReference type="Rhea" id="RHEA:21248"/>
        <dbReference type="Rhea" id="RHEA-COMP:14527"/>
        <dbReference type="Rhea" id="RHEA-COMP:17342"/>
        <dbReference type="ChEBI" id="CHEBI:33019"/>
        <dbReference type="ChEBI" id="CHEBI:61557"/>
        <dbReference type="ChEBI" id="CHEBI:140395"/>
        <dbReference type="EC" id="2.7.7.48"/>
    </reaction>
</comment>
<dbReference type="PANTHER" id="PTHR23079">
    <property type="entry name" value="RNA-DEPENDENT RNA POLYMERASE"/>
    <property type="match status" value="1"/>
</dbReference>
<dbReference type="GO" id="GO:0003968">
    <property type="term" value="F:RNA-directed RNA polymerase activity"/>
    <property type="evidence" value="ECO:0007669"/>
    <property type="project" value="UniProtKB-KW"/>
</dbReference>